<reference evidence="1 2" key="1">
    <citation type="journal article" date="2018" name="Environ. Microbiol.">
        <title>Ecological and genomic features of two widespread freshwater picocyanobacteria.</title>
        <authorList>
            <person name="Cabello-Yeves P.J."/>
            <person name="Picazo A."/>
            <person name="Camacho A."/>
            <person name="Callieri C."/>
            <person name="Rosselli R."/>
            <person name="Roda-Garcia J.J."/>
            <person name="Coutinho F.H."/>
            <person name="Rodriguez-Valera F."/>
        </authorList>
    </citation>
    <scope>NUCLEOTIDE SEQUENCE [LARGE SCALE GENOMIC DNA]</scope>
    <source>
        <strain evidence="1 2">Tous</strain>
    </source>
</reference>
<evidence type="ECO:0000313" key="1">
    <source>
        <dbReference type="EMBL" id="PSJ05200.1"/>
    </source>
</evidence>
<name>A0A2P7MVD9_9CYAN</name>
<dbReference type="Proteomes" id="UP000243002">
    <property type="component" value="Unassembled WGS sequence"/>
</dbReference>
<dbReference type="AlphaFoldDB" id="A0A2P7MVD9"/>
<dbReference type="EMBL" id="PXXO01000007">
    <property type="protein sequence ID" value="PSJ05200.1"/>
    <property type="molecule type" value="Genomic_DNA"/>
</dbReference>
<keyword evidence="2" id="KW-1185">Reference proteome</keyword>
<protein>
    <submittedName>
        <fullName evidence="1">Uncharacterized protein</fullName>
    </submittedName>
</protein>
<accession>A0A2P7MVD9</accession>
<comment type="caution">
    <text evidence="1">The sequence shown here is derived from an EMBL/GenBank/DDBJ whole genome shotgun (WGS) entry which is preliminary data.</text>
</comment>
<proteinExistence type="predicted"/>
<sequence length="94" mass="9721">MATLATAAIINDAVDNAVSSNATYIVVPNTNYQLLYGTVQPSGSNSVSFVMQANGSNYQLTANCNQGTINGQEPSNAEEAELLNAACQVAYGSV</sequence>
<evidence type="ECO:0000313" key="2">
    <source>
        <dbReference type="Proteomes" id="UP000243002"/>
    </source>
</evidence>
<gene>
    <name evidence="1" type="ORF">C7K55_07640</name>
</gene>
<organism evidence="1 2">
    <name type="scientific">Cyanobium usitatum str. Tous</name>
    <dbReference type="NCBI Taxonomy" id="2116684"/>
    <lineage>
        <taxon>Bacteria</taxon>
        <taxon>Bacillati</taxon>
        <taxon>Cyanobacteriota</taxon>
        <taxon>Cyanophyceae</taxon>
        <taxon>Synechococcales</taxon>
        <taxon>Prochlorococcaceae</taxon>
        <taxon>Cyanobium</taxon>
    </lineage>
</organism>